<name>A0AAW8U6B4_9ENTE</name>
<organism evidence="2 3">
    <name type="scientific">Vagococcus carniphilus</name>
    <dbReference type="NCBI Taxonomy" id="218144"/>
    <lineage>
        <taxon>Bacteria</taxon>
        <taxon>Bacillati</taxon>
        <taxon>Bacillota</taxon>
        <taxon>Bacilli</taxon>
        <taxon>Lactobacillales</taxon>
        <taxon>Enterococcaceae</taxon>
        <taxon>Vagococcus</taxon>
    </lineage>
</organism>
<dbReference type="RefSeq" id="WP_311985692.1">
    <property type="nucleotide sequence ID" value="NZ_JARQBZ010000037.1"/>
</dbReference>
<dbReference type="AlphaFoldDB" id="A0AAW8U6B4"/>
<dbReference type="EMBL" id="JARQBZ010000037">
    <property type="protein sequence ID" value="MDT2835091.1"/>
    <property type="molecule type" value="Genomic_DNA"/>
</dbReference>
<evidence type="ECO:0000313" key="3">
    <source>
        <dbReference type="Proteomes" id="UP001268577"/>
    </source>
</evidence>
<dbReference type="Proteomes" id="UP001268577">
    <property type="component" value="Unassembled WGS sequence"/>
</dbReference>
<evidence type="ECO:0000256" key="1">
    <source>
        <dbReference type="SAM" id="Phobius"/>
    </source>
</evidence>
<feature type="transmembrane region" description="Helical" evidence="1">
    <location>
        <begin position="6"/>
        <end position="28"/>
    </location>
</feature>
<keyword evidence="1" id="KW-0812">Transmembrane</keyword>
<accession>A0AAW8U6B4</accession>
<reference evidence="2" key="1">
    <citation type="submission" date="2023-03" db="EMBL/GenBank/DDBJ databases">
        <authorList>
            <person name="Shen W."/>
            <person name="Cai J."/>
        </authorList>
    </citation>
    <scope>NUCLEOTIDE SEQUENCE</scope>
    <source>
        <strain evidence="2">P96-3</strain>
    </source>
</reference>
<keyword evidence="1" id="KW-0472">Membrane</keyword>
<sequence length="68" mass="7867">MKQNKFSYYVGIIFFYYFLLISVITQIAQAEETSGMTFNMESVLSEKQWEKGAGSSYFDLLMKPGEET</sequence>
<comment type="caution">
    <text evidence="2">The sequence shown here is derived from an EMBL/GenBank/DDBJ whole genome shotgun (WGS) entry which is preliminary data.</text>
</comment>
<keyword evidence="1" id="KW-1133">Transmembrane helix</keyword>
<gene>
    <name evidence="2" type="ORF">P7H70_13695</name>
</gene>
<evidence type="ECO:0000313" key="2">
    <source>
        <dbReference type="EMBL" id="MDT2835091.1"/>
    </source>
</evidence>
<protein>
    <submittedName>
        <fullName evidence="2">Uncharacterized protein</fullName>
    </submittedName>
</protein>
<proteinExistence type="predicted"/>